<reference evidence="1" key="1">
    <citation type="submission" date="2020-05" db="EMBL/GenBank/DDBJ databases">
        <authorList>
            <person name="Chiriac C."/>
            <person name="Salcher M."/>
            <person name="Ghai R."/>
            <person name="Kavagutti S V."/>
        </authorList>
    </citation>
    <scope>NUCLEOTIDE SEQUENCE</scope>
</reference>
<evidence type="ECO:0000313" key="1">
    <source>
        <dbReference type="EMBL" id="CAB4187993.1"/>
    </source>
</evidence>
<gene>
    <name evidence="1" type="ORF">UFOVP1169_39</name>
</gene>
<protein>
    <submittedName>
        <fullName evidence="1">Uncharacterized protein</fullName>
    </submittedName>
</protein>
<organism evidence="1">
    <name type="scientific">uncultured Caudovirales phage</name>
    <dbReference type="NCBI Taxonomy" id="2100421"/>
    <lineage>
        <taxon>Viruses</taxon>
        <taxon>Duplodnaviria</taxon>
        <taxon>Heunggongvirae</taxon>
        <taxon>Uroviricota</taxon>
        <taxon>Caudoviricetes</taxon>
        <taxon>Peduoviridae</taxon>
        <taxon>Maltschvirus</taxon>
        <taxon>Maltschvirus maltsch</taxon>
    </lineage>
</organism>
<proteinExistence type="predicted"/>
<name>A0A6J5QTY3_9CAUD</name>
<sequence>MNDNMRERIIKAAVCSMLAAQDKIEPGTGGDIKDLKPSELENIWKVASSAVIGALRQAAREVSNDDWANAVAGCVVSVLADRLEPKL</sequence>
<dbReference type="EMBL" id="LR797114">
    <property type="protein sequence ID" value="CAB4187993.1"/>
    <property type="molecule type" value="Genomic_DNA"/>
</dbReference>
<accession>A0A6J5QTY3</accession>